<sequence>MFWVETDENRNTLPSPLPHKTHKPLLPIGYRRGMAKKRKSISTSLDEVDRTIYSSFSSATNSLSHLYTLSMNHQKLSFQAGERHSLEKLYQWVWRQQESGSRVATVDILSYIQNELDYCGEEPCMSPRAPLHQQQSQPVMQVTTGAGFPVTTGFSGQTIVGQELRPEHCDNQSKNSMFSNALSNPVRQIGEGGNHPSGLSMGNGNQSTDSAAFSSNDSAMDMHAD</sequence>
<feature type="region of interest" description="Disordered" evidence="1">
    <location>
        <begin position="184"/>
        <end position="225"/>
    </location>
</feature>
<dbReference type="InterPro" id="IPR016549">
    <property type="entry name" value="UCP009193"/>
</dbReference>
<keyword evidence="3" id="KW-1185">Reference proteome</keyword>
<gene>
    <name evidence="2" type="ORF">D0Y65_027800</name>
</gene>
<dbReference type="Proteomes" id="UP000289340">
    <property type="component" value="Chromosome 10"/>
</dbReference>
<proteinExistence type="predicted"/>
<comment type="caution">
    <text evidence="2">The sequence shown here is derived from an EMBL/GenBank/DDBJ whole genome shotgun (WGS) entry which is preliminary data.</text>
</comment>
<dbReference type="AlphaFoldDB" id="A0A445IR29"/>
<accession>A0A445IR29</accession>
<name>A0A445IR29_GLYSO</name>
<protein>
    <recommendedName>
        <fullName evidence="4">Holocarboxylase synthetase</fullName>
    </recommendedName>
</protein>
<evidence type="ECO:0000313" key="3">
    <source>
        <dbReference type="Proteomes" id="UP000289340"/>
    </source>
</evidence>
<organism evidence="2 3">
    <name type="scientific">Glycine soja</name>
    <name type="common">Wild soybean</name>
    <dbReference type="NCBI Taxonomy" id="3848"/>
    <lineage>
        <taxon>Eukaryota</taxon>
        <taxon>Viridiplantae</taxon>
        <taxon>Streptophyta</taxon>
        <taxon>Embryophyta</taxon>
        <taxon>Tracheophyta</taxon>
        <taxon>Spermatophyta</taxon>
        <taxon>Magnoliopsida</taxon>
        <taxon>eudicotyledons</taxon>
        <taxon>Gunneridae</taxon>
        <taxon>Pentapetalae</taxon>
        <taxon>rosids</taxon>
        <taxon>fabids</taxon>
        <taxon>Fabales</taxon>
        <taxon>Fabaceae</taxon>
        <taxon>Papilionoideae</taxon>
        <taxon>50 kb inversion clade</taxon>
        <taxon>NPAAA clade</taxon>
        <taxon>indigoferoid/millettioid clade</taxon>
        <taxon>Phaseoleae</taxon>
        <taxon>Glycine</taxon>
        <taxon>Glycine subgen. Soja</taxon>
    </lineage>
</organism>
<dbReference type="Gramene" id="XM_028326638.1">
    <property type="protein sequence ID" value="XP_028182439.1"/>
    <property type="gene ID" value="LOC114369406"/>
</dbReference>
<dbReference type="PANTHER" id="PTHR33675">
    <property type="entry name" value="NUCLEAR RECEPTOR FAMILY 2 GROUP C PROTEIN"/>
    <property type="match status" value="1"/>
</dbReference>
<evidence type="ECO:0000313" key="2">
    <source>
        <dbReference type="EMBL" id="RZB88542.1"/>
    </source>
</evidence>
<reference evidence="2 3" key="1">
    <citation type="submission" date="2018-09" db="EMBL/GenBank/DDBJ databases">
        <title>A high-quality reference genome of wild soybean provides a powerful tool to mine soybean genomes.</title>
        <authorList>
            <person name="Xie M."/>
            <person name="Chung C.Y.L."/>
            <person name="Li M.-W."/>
            <person name="Wong F.-L."/>
            <person name="Chan T.-F."/>
            <person name="Lam H.-M."/>
        </authorList>
    </citation>
    <scope>NUCLEOTIDE SEQUENCE [LARGE SCALE GENOMIC DNA]</scope>
    <source>
        <strain evidence="3">cv. W05</strain>
        <tissue evidence="2">Hypocotyl of etiolated seedlings</tissue>
    </source>
</reference>
<dbReference type="EMBL" id="QZWG01000010">
    <property type="protein sequence ID" value="RZB88542.1"/>
    <property type="molecule type" value="Genomic_DNA"/>
</dbReference>
<feature type="compositionally biased region" description="Polar residues" evidence="1">
    <location>
        <begin position="200"/>
        <end position="218"/>
    </location>
</feature>
<evidence type="ECO:0000256" key="1">
    <source>
        <dbReference type="SAM" id="MobiDB-lite"/>
    </source>
</evidence>
<evidence type="ECO:0008006" key="4">
    <source>
        <dbReference type="Google" id="ProtNLM"/>
    </source>
</evidence>
<dbReference type="PANTHER" id="PTHR33675:SF10">
    <property type="entry name" value="NUCLEAR RECEPTOR FAMILY 2 GROUP C PROTEIN"/>
    <property type="match status" value="1"/>
</dbReference>
<dbReference type="PIRSF" id="PIRSF009193">
    <property type="entry name" value="UCP009193"/>
    <property type="match status" value="1"/>
</dbReference>